<dbReference type="GO" id="GO:0008965">
    <property type="term" value="F:phosphoenolpyruvate-protein phosphotransferase activity"/>
    <property type="evidence" value="ECO:0007669"/>
    <property type="project" value="UniProtKB-EC"/>
</dbReference>
<feature type="domain" description="PTS EIIA type-1" evidence="15">
    <location>
        <begin position="35"/>
        <end position="139"/>
    </location>
</feature>
<dbReference type="FunFam" id="2.70.70.10:FF:000001">
    <property type="entry name" value="PTS system glucose-specific IIA component"/>
    <property type="match status" value="1"/>
</dbReference>
<dbReference type="SUPFAM" id="SSF52009">
    <property type="entry name" value="Phosphohistidine domain"/>
    <property type="match status" value="1"/>
</dbReference>
<evidence type="ECO:0000256" key="6">
    <source>
        <dbReference type="ARBA" id="ARBA00022448"/>
    </source>
</evidence>
<dbReference type="NCBIfam" id="TIGR00830">
    <property type="entry name" value="PTBA"/>
    <property type="match status" value="1"/>
</dbReference>
<dbReference type="SUPFAM" id="SSF55594">
    <property type="entry name" value="HPr-like"/>
    <property type="match status" value="1"/>
</dbReference>
<dbReference type="Gene3D" id="3.20.20.60">
    <property type="entry name" value="Phosphoenolpyruvate-binding domains"/>
    <property type="match status" value="1"/>
</dbReference>
<dbReference type="PANTHER" id="PTHR46244">
    <property type="entry name" value="PHOSPHOENOLPYRUVATE-PROTEIN PHOSPHOTRANSFERASE"/>
    <property type="match status" value="1"/>
</dbReference>
<dbReference type="PROSITE" id="PS00370">
    <property type="entry name" value="PEP_ENZYMES_PHOS_SITE"/>
    <property type="match status" value="1"/>
</dbReference>
<dbReference type="Proteomes" id="UP000002287">
    <property type="component" value="Chromosome 1"/>
</dbReference>
<evidence type="ECO:0000256" key="9">
    <source>
        <dbReference type="ARBA" id="ARBA00022679"/>
    </source>
</evidence>
<evidence type="ECO:0000256" key="12">
    <source>
        <dbReference type="ARBA" id="ARBA00022777"/>
    </source>
</evidence>
<evidence type="ECO:0000256" key="7">
    <source>
        <dbReference type="ARBA" id="ARBA00022490"/>
    </source>
</evidence>
<dbReference type="GO" id="GO:0016301">
    <property type="term" value="F:kinase activity"/>
    <property type="evidence" value="ECO:0007669"/>
    <property type="project" value="UniProtKB-KW"/>
</dbReference>
<keyword evidence="10" id="KW-0598">Phosphotransferase system</keyword>
<organism evidence="17 18">
    <name type="scientific">Burkholderia vietnamiensis (strain G4 / LMG 22486)</name>
    <name type="common">Burkholderia cepacia (strain R1808)</name>
    <dbReference type="NCBI Taxonomy" id="269482"/>
    <lineage>
        <taxon>Bacteria</taxon>
        <taxon>Pseudomonadati</taxon>
        <taxon>Pseudomonadota</taxon>
        <taxon>Betaproteobacteria</taxon>
        <taxon>Burkholderiales</taxon>
        <taxon>Burkholderiaceae</taxon>
        <taxon>Burkholderia</taxon>
        <taxon>Burkholderia cepacia complex</taxon>
    </lineage>
</organism>
<dbReference type="PRINTS" id="PR01736">
    <property type="entry name" value="PHPHTRNFRASE"/>
</dbReference>
<reference evidence="18" key="1">
    <citation type="submission" date="2007-03" db="EMBL/GenBank/DDBJ databases">
        <title>Complete sequence of chromosome 1 of Burkholderia vietnamiensis G4.</title>
        <authorList>
            <consortium name="US DOE Joint Genome Institute"/>
            <person name="Copeland A."/>
            <person name="Lucas S."/>
            <person name="Lapidus A."/>
            <person name="Barry K."/>
            <person name="Detter J.C."/>
            <person name="Glavina del Rio T."/>
            <person name="Hammon N."/>
            <person name="Israni S."/>
            <person name="Dalin E."/>
            <person name="Tice H."/>
            <person name="Pitluck S."/>
            <person name="Chain P."/>
            <person name="Malfatti S."/>
            <person name="Shin M."/>
            <person name="Vergez L."/>
            <person name="Schmutz J."/>
            <person name="Larimer F."/>
            <person name="Land M."/>
            <person name="Hauser L."/>
            <person name="Kyrpides N."/>
            <person name="Tiedje J."/>
            <person name="Richardson P."/>
        </authorList>
    </citation>
    <scope>NUCLEOTIDE SEQUENCE [LARGE SCALE GENOMIC DNA]</scope>
    <source>
        <strain evidence="18">G4 / LMG 22486</strain>
    </source>
</reference>
<evidence type="ECO:0000256" key="11">
    <source>
        <dbReference type="ARBA" id="ARBA00022723"/>
    </source>
</evidence>
<dbReference type="InterPro" id="IPR050499">
    <property type="entry name" value="PEP-utilizing_PTS_enzyme"/>
</dbReference>
<evidence type="ECO:0000259" key="15">
    <source>
        <dbReference type="PROSITE" id="PS51093"/>
    </source>
</evidence>
<dbReference type="EC" id="2.7.3.9" evidence="5"/>
<protein>
    <recommendedName>
        <fullName evidence="5">phosphoenolpyruvate--protein phosphotransferase</fullName>
        <ecNumber evidence="5">2.7.3.9</ecNumber>
    </recommendedName>
</protein>
<dbReference type="InterPro" id="IPR023151">
    <property type="entry name" value="PEP_util_CS"/>
</dbReference>
<dbReference type="InterPro" id="IPR001020">
    <property type="entry name" value="PTS_HPr_His_P_site"/>
</dbReference>
<keyword evidence="7" id="KW-0963">Cytoplasm</keyword>
<dbReference type="Pfam" id="PF00358">
    <property type="entry name" value="PTS_EIIA_1"/>
    <property type="match status" value="1"/>
</dbReference>
<sequence>MRRAEESQLKSSAPDQIVLLAPLSGPIVALADVPDPVFAGGMFGDGIGIDPLAGRLVAPCAGVVSHLARTGHAVTITSPQGAQVLLHIGIDTVELNGQGFTARVEDGAHVAPGDLLIEFDQDVVARSAHSLVSVIAIANSDAFDVVERASGFATAGETPLLTLRANGAAAGQATQAAHATATATSAHEVRRQIVLTQPGGLHARPAARARESVRGFDATVDVQFDGRHASIASVVGLLGLGAGEGATVELIGRGAHAQQAVDAVARELLREAHGEVEETPARLRSPAPPTLRHDDGAARAGAPLDPNTLAGVCAAPGIAVGTLVRLDDADIVPPEPASGTPASESRRLDQALKAVDAELGETVRNASARGAVGEAGIFAVHRVLLEDPTLVDAARDQISLGKSAGFAWRATIRAQIDTLSRLDDALLAERAADLRDIEKRVLRALGHTSGATRALPDEAVLAAEEFTPSDLSSLDRERVTALVMARGGATSHAAIIARQLGIPALVAVGDALYAIPDGTQVVVDASAGRLEHAPSAVDVERARHERERLEGVREANRQHAREAAATADGRAIEVAANIATLDDANTALDNGADSIGLLRTELMFIHRQTAPSVVEHRQSYQSIVDALQGRTAIIRTLDVGADKEVDYLTLPPEPNPALGLRGIRLAQVRPDLLDDQLQGLLAVKPFGAVRILLPMVTDAGELVRLRARIDEFARAQGRTEPIEVGVMIEVPSAALLADQLARHADFLSIGTNDLTQYTLAMDRCQADLAAQSDGLHPAVLRLIDIAVRGAAKHGKWVGVCGALGGDPLAVPILVGLGVTELSVDPVAVPGIKARVRRLDYQLCRQRAQDLLALDSAQAVRAASREVWPLD</sequence>
<gene>
    <name evidence="17" type="ordered locus">Bcep1808_2926</name>
</gene>
<dbReference type="CDD" id="cd00367">
    <property type="entry name" value="PTS-HPr_like"/>
    <property type="match status" value="1"/>
</dbReference>
<evidence type="ECO:0000256" key="8">
    <source>
        <dbReference type="ARBA" id="ARBA00022597"/>
    </source>
</evidence>
<keyword evidence="12" id="KW-0418">Kinase</keyword>
<dbReference type="InterPro" id="IPR006318">
    <property type="entry name" value="PTS_EI-like"/>
</dbReference>
<dbReference type="Pfam" id="PF00391">
    <property type="entry name" value="PEP-utilizers"/>
    <property type="match status" value="1"/>
</dbReference>
<evidence type="ECO:0000256" key="3">
    <source>
        <dbReference type="ARBA" id="ARBA00004496"/>
    </source>
</evidence>
<dbReference type="InterPro" id="IPR018274">
    <property type="entry name" value="PEP_util_AS"/>
</dbReference>
<dbReference type="PROSITE" id="PS51093">
    <property type="entry name" value="PTS_EIIA_TYPE_1"/>
    <property type="match status" value="1"/>
</dbReference>
<dbReference type="InterPro" id="IPR000121">
    <property type="entry name" value="PEP_util_C"/>
</dbReference>
<evidence type="ECO:0000256" key="4">
    <source>
        <dbReference type="ARBA" id="ARBA00007837"/>
    </source>
</evidence>
<comment type="cofactor">
    <cofactor evidence="2">
        <name>Mg(2+)</name>
        <dbReference type="ChEBI" id="CHEBI:18420"/>
    </cofactor>
</comment>
<keyword evidence="11" id="KW-0479">Metal-binding</keyword>
<dbReference type="Pfam" id="PF00381">
    <property type="entry name" value="PTS-HPr"/>
    <property type="match status" value="1"/>
</dbReference>
<dbReference type="PROSITE" id="PS00369">
    <property type="entry name" value="PTS_HPR_HIS"/>
    <property type="match status" value="1"/>
</dbReference>
<dbReference type="HOGENOM" id="CLU_007308_3_2_4"/>
<dbReference type="GO" id="GO:0005737">
    <property type="term" value="C:cytoplasm"/>
    <property type="evidence" value="ECO:0007669"/>
    <property type="project" value="UniProtKB-SubCell"/>
</dbReference>
<dbReference type="InterPro" id="IPR008279">
    <property type="entry name" value="PEP-util_enz_mobile_dom"/>
</dbReference>
<dbReference type="InterPro" id="IPR015813">
    <property type="entry name" value="Pyrv/PenolPyrv_kinase-like_dom"/>
</dbReference>
<keyword evidence="9 17" id="KW-0808">Transferase</keyword>
<evidence type="ECO:0000313" key="18">
    <source>
        <dbReference type="Proteomes" id="UP000002287"/>
    </source>
</evidence>
<accession>A4JI14</accession>
<feature type="region of interest" description="Disordered" evidence="14">
    <location>
        <begin position="275"/>
        <end position="303"/>
    </location>
</feature>
<dbReference type="EMBL" id="CP000614">
    <property type="protein sequence ID" value="ABO55917.1"/>
    <property type="molecule type" value="Genomic_DNA"/>
</dbReference>
<keyword evidence="6" id="KW-0813">Transport</keyword>
<dbReference type="InterPro" id="IPR040442">
    <property type="entry name" value="Pyrv_kinase-like_dom_sf"/>
</dbReference>
<dbReference type="InterPro" id="IPR001127">
    <property type="entry name" value="PTS_EIIA_1_perm"/>
</dbReference>
<dbReference type="InterPro" id="IPR011055">
    <property type="entry name" value="Dup_hybrid_motif"/>
</dbReference>
<dbReference type="Gene3D" id="1.10.274.10">
    <property type="entry name" value="PtsI, HPr-binding domain"/>
    <property type="match status" value="1"/>
</dbReference>
<dbReference type="PROSITE" id="PS51350">
    <property type="entry name" value="PTS_HPR_DOM"/>
    <property type="match status" value="1"/>
</dbReference>
<dbReference type="PRINTS" id="PR00107">
    <property type="entry name" value="PHOSPHOCPHPR"/>
</dbReference>
<proteinExistence type="inferred from homology"/>
<keyword evidence="8" id="KW-0762">Sugar transport</keyword>
<comment type="subcellular location">
    <subcellularLocation>
        <location evidence="3">Cytoplasm</location>
    </subcellularLocation>
</comment>
<dbReference type="PROSITE" id="PS00371">
    <property type="entry name" value="PTS_EIIA_TYPE_1_HIS"/>
    <property type="match status" value="1"/>
</dbReference>
<dbReference type="Gene3D" id="3.30.1340.10">
    <property type="entry name" value="HPr-like"/>
    <property type="match status" value="1"/>
</dbReference>
<evidence type="ECO:0000256" key="14">
    <source>
        <dbReference type="SAM" id="MobiDB-lite"/>
    </source>
</evidence>
<evidence type="ECO:0000259" key="16">
    <source>
        <dbReference type="PROSITE" id="PS51350"/>
    </source>
</evidence>
<name>A4JI14_BURVG</name>
<feature type="domain" description="HPr" evidence="16">
    <location>
        <begin position="188"/>
        <end position="276"/>
    </location>
</feature>
<dbReference type="SUPFAM" id="SSF51621">
    <property type="entry name" value="Phosphoenolpyruvate/pyruvate domain"/>
    <property type="match status" value="1"/>
</dbReference>
<dbReference type="GO" id="GO:0046872">
    <property type="term" value="F:metal ion binding"/>
    <property type="evidence" value="ECO:0007669"/>
    <property type="project" value="UniProtKB-KW"/>
</dbReference>
<evidence type="ECO:0000256" key="13">
    <source>
        <dbReference type="ARBA" id="ARBA00022842"/>
    </source>
</evidence>
<dbReference type="KEGG" id="bvi:Bcep1808_2926"/>
<dbReference type="eggNOG" id="COG1080">
    <property type="taxonomic scope" value="Bacteria"/>
</dbReference>
<dbReference type="SUPFAM" id="SSF47831">
    <property type="entry name" value="Enzyme I of the PEP:sugar phosphotransferase system HPr-binding (sub)domain"/>
    <property type="match status" value="1"/>
</dbReference>
<dbReference type="InterPro" id="IPR036637">
    <property type="entry name" value="Phosphohistidine_dom_sf"/>
</dbReference>
<evidence type="ECO:0000256" key="2">
    <source>
        <dbReference type="ARBA" id="ARBA00001946"/>
    </source>
</evidence>
<dbReference type="Gene3D" id="2.70.70.10">
    <property type="entry name" value="Glucose Permease (Domain IIA)"/>
    <property type="match status" value="1"/>
</dbReference>
<comment type="catalytic activity">
    <reaction evidence="1">
        <text>L-histidyl-[protein] + phosphoenolpyruvate = N(pros)-phospho-L-histidyl-[protein] + pyruvate</text>
        <dbReference type="Rhea" id="RHEA:23880"/>
        <dbReference type="Rhea" id="RHEA-COMP:9745"/>
        <dbReference type="Rhea" id="RHEA-COMP:9746"/>
        <dbReference type="ChEBI" id="CHEBI:15361"/>
        <dbReference type="ChEBI" id="CHEBI:29979"/>
        <dbReference type="ChEBI" id="CHEBI:58702"/>
        <dbReference type="ChEBI" id="CHEBI:64837"/>
        <dbReference type="EC" id="2.7.3.9"/>
    </reaction>
</comment>
<dbReference type="Pfam" id="PF05524">
    <property type="entry name" value="PEP-utilisers_N"/>
    <property type="match status" value="1"/>
</dbReference>
<comment type="similarity">
    <text evidence="4">Belongs to the PEP-utilizing enzyme family.</text>
</comment>
<evidence type="ECO:0000256" key="1">
    <source>
        <dbReference type="ARBA" id="ARBA00000683"/>
    </source>
</evidence>
<dbReference type="GO" id="GO:0009401">
    <property type="term" value="P:phosphoenolpyruvate-dependent sugar phosphotransferase system"/>
    <property type="evidence" value="ECO:0007669"/>
    <property type="project" value="UniProtKB-KW"/>
</dbReference>
<keyword evidence="13" id="KW-0460">Magnesium</keyword>
<dbReference type="NCBIfam" id="TIGR01417">
    <property type="entry name" value="PTS_I_fam"/>
    <property type="match status" value="1"/>
</dbReference>
<dbReference type="Pfam" id="PF02896">
    <property type="entry name" value="PEP-utilizers_C"/>
    <property type="match status" value="1"/>
</dbReference>
<dbReference type="SUPFAM" id="SSF51261">
    <property type="entry name" value="Duplicated hybrid motif"/>
    <property type="match status" value="1"/>
</dbReference>
<evidence type="ECO:0000313" key="17">
    <source>
        <dbReference type="EMBL" id="ABO55917.1"/>
    </source>
</evidence>
<dbReference type="PANTHER" id="PTHR46244:SF6">
    <property type="entry name" value="PHOSPHOENOLPYRUVATE-PROTEIN PHOSPHOTRANSFERASE"/>
    <property type="match status" value="1"/>
</dbReference>
<dbReference type="InterPro" id="IPR008731">
    <property type="entry name" value="PTS_EIN"/>
</dbReference>
<dbReference type="InterPro" id="IPR000032">
    <property type="entry name" value="HPr-like"/>
</dbReference>
<dbReference type="NCBIfam" id="TIGR01003">
    <property type="entry name" value="PTS_HPr_family"/>
    <property type="match status" value="1"/>
</dbReference>
<dbReference type="Gene3D" id="3.50.30.10">
    <property type="entry name" value="Phosphohistidine domain"/>
    <property type="match status" value="1"/>
</dbReference>
<evidence type="ECO:0000256" key="10">
    <source>
        <dbReference type="ARBA" id="ARBA00022683"/>
    </source>
</evidence>
<evidence type="ECO:0000256" key="5">
    <source>
        <dbReference type="ARBA" id="ARBA00012232"/>
    </source>
</evidence>
<dbReference type="PROSITE" id="PS00742">
    <property type="entry name" value="PEP_ENZYMES_2"/>
    <property type="match status" value="1"/>
</dbReference>
<dbReference type="AlphaFoldDB" id="A4JI14"/>
<dbReference type="InterPro" id="IPR035895">
    <property type="entry name" value="HPr-like_sf"/>
</dbReference>
<dbReference type="InterPro" id="IPR036618">
    <property type="entry name" value="PtsI_HPr-bd_sf"/>
</dbReference>